<keyword evidence="9" id="KW-1185">Reference proteome</keyword>
<evidence type="ECO:0000313" key="9">
    <source>
        <dbReference type="Proteomes" id="UP000240357"/>
    </source>
</evidence>
<comment type="caution">
    <text evidence="8">The sequence shown here is derived from an EMBL/GenBank/DDBJ whole genome shotgun (WGS) entry which is preliminary data.</text>
</comment>
<keyword evidence="5 6" id="KW-0472">Membrane</keyword>
<feature type="transmembrane region" description="Helical" evidence="6">
    <location>
        <begin position="70"/>
        <end position="94"/>
    </location>
</feature>
<accession>A0A2T2YD97</accession>
<dbReference type="GO" id="GO:0005886">
    <property type="term" value="C:plasma membrane"/>
    <property type="evidence" value="ECO:0007669"/>
    <property type="project" value="UniProtKB-SubCell"/>
</dbReference>
<gene>
    <name evidence="8" type="ORF">AHMF7605_08085</name>
</gene>
<dbReference type="Pfam" id="PF09335">
    <property type="entry name" value="VTT_dom"/>
    <property type="match status" value="1"/>
</dbReference>
<sequence length="211" mass="23506">MKRLLFIFFFCCVLIIATFLMFGDLEQWMAVNLHSEKSIATYTCLSFSFMALDTLLPVPSSLLMILNGKILGLFWGTLMSWSSSLLASVFGFYLGRSANPYFDKFFSGQDKAFSNNFFQKFGNLAITISKALPILSEAISFVAGTTAISFKTFLLYSSLGHLVVSVIYAYLGNFSNTINSGLVTVMVIVSTVIIGWVVQKILKYKQKETNT</sequence>
<dbReference type="OrthoDB" id="893345at2"/>
<feature type="transmembrane region" description="Helical" evidence="6">
    <location>
        <begin position="153"/>
        <end position="171"/>
    </location>
</feature>
<dbReference type="RefSeq" id="WP_106928162.1">
    <property type="nucleotide sequence ID" value="NZ_PYFT01000001.1"/>
</dbReference>
<evidence type="ECO:0000313" key="8">
    <source>
        <dbReference type="EMBL" id="PSR53487.1"/>
    </source>
</evidence>
<protein>
    <recommendedName>
        <fullName evidence="7">VTT domain-containing protein</fullName>
    </recommendedName>
</protein>
<keyword evidence="2" id="KW-1003">Cell membrane</keyword>
<feature type="transmembrane region" description="Helical" evidence="6">
    <location>
        <begin position="121"/>
        <end position="141"/>
    </location>
</feature>
<evidence type="ECO:0000256" key="5">
    <source>
        <dbReference type="ARBA" id="ARBA00023136"/>
    </source>
</evidence>
<feature type="domain" description="VTT" evidence="7">
    <location>
        <begin position="58"/>
        <end position="173"/>
    </location>
</feature>
<evidence type="ECO:0000256" key="3">
    <source>
        <dbReference type="ARBA" id="ARBA00022692"/>
    </source>
</evidence>
<dbReference type="PANTHER" id="PTHR42709:SF6">
    <property type="entry name" value="UNDECAPRENYL PHOSPHATE TRANSPORTER A"/>
    <property type="match status" value="1"/>
</dbReference>
<proteinExistence type="predicted"/>
<dbReference type="InterPro" id="IPR051311">
    <property type="entry name" value="DedA_domain"/>
</dbReference>
<dbReference type="EMBL" id="PYFT01000001">
    <property type="protein sequence ID" value="PSR53487.1"/>
    <property type="molecule type" value="Genomic_DNA"/>
</dbReference>
<evidence type="ECO:0000256" key="6">
    <source>
        <dbReference type="SAM" id="Phobius"/>
    </source>
</evidence>
<comment type="subcellular location">
    <subcellularLocation>
        <location evidence="1">Cell membrane</location>
        <topology evidence="1">Multi-pass membrane protein</topology>
    </subcellularLocation>
</comment>
<evidence type="ECO:0000256" key="4">
    <source>
        <dbReference type="ARBA" id="ARBA00022989"/>
    </source>
</evidence>
<evidence type="ECO:0000259" key="7">
    <source>
        <dbReference type="Pfam" id="PF09335"/>
    </source>
</evidence>
<organism evidence="8 9">
    <name type="scientific">Adhaeribacter arboris</name>
    <dbReference type="NCBI Taxonomy" id="2072846"/>
    <lineage>
        <taxon>Bacteria</taxon>
        <taxon>Pseudomonadati</taxon>
        <taxon>Bacteroidota</taxon>
        <taxon>Cytophagia</taxon>
        <taxon>Cytophagales</taxon>
        <taxon>Hymenobacteraceae</taxon>
        <taxon>Adhaeribacter</taxon>
    </lineage>
</organism>
<keyword evidence="4 6" id="KW-1133">Transmembrane helix</keyword>
<dbReference type="InterPro" id="IPR032816">
    <property type="entry name" value="VTT_dom"/>
</dbReference>
<dbReference type="AlphaFoldDB" id="A0A2T2YD97"/>
<keyword evidence="3 6" id="KW-0812">Transmembrane</keyword>
<feature type="transmembrane region" description="Helical" evidence="6">
    <location>
        <begin position="177"/>
        <end position="198"/>
    </location>
</feature>
<dbReference type="PANTHER" id="PTHR42709">
    <property type="entry name" value="ALKALINE PHOSPHATASE LIKE PROTEIN"/>
    <property type="match status" value="1"/>
</dbReference>
<evidence type="ECO:0000256" key="2">
    <source>
        <dbReference type="ARBA" id="ARBA00022475"/>
    </source>
</evidence>
<reference evidence="8 9" key="1">
    <citation type="submission" date="2018-03" db="EMBL/GenBank/DDBJ databases">
        <title>Adhaeribacter sp. HMF7605 Genome sequencing and assembly.</title>
        <authorList>
            <person name="Kang H."/>
            <person name="Kang J."/>
            <person name="Cha I."/>
            <person name="Kim H."/>
            <person name="Joh K."/>
        </authorList>
    </citation>
    <scope>NUCLEOTIDE SEQUENCE [LARGE SCALE GENOMIC DNA]</scope>
    <source>
        <strain evidence="8 9">HMF7605</strain>
    </source>
</reference>
<evidence type="ECO:0000256" key="1">
    <source>
        <dbReference type="ARBA" id="ARBA00004651"/>
    </source>
</evidence>
<feature type="transmembrane region" description="Helical" evidence="6">
    <location>
        <begin position="39"/>
        <end position="58"/>
    </location>
</feature>
<name>A0A2T2YD97_9BACT</name>
<dbReference type="Proteomes" id="UP000240357">
    <property type="component" value="Unassembled WGS sequence"/>
</dbReference>